<protein>
    <submittedName>
        <fullName evidence="2">Heterokaryon incompatibility protein</fullName>
    </submittedName>
</protein>
<dbReference type="OrthoDB" id="3557394at2759"/>
<proteinExistence type="predicted"/>
<dbReference type="KEGG" id="chig:CH63R_10967"/>
<dbReference type="PANTHER" id="PTHR24148">
    <property type="entry name" value="ANKYRIN REPEAT DOMAIN-CONTAINING PROTEIN 39 HOMOLOG-RELATED"/>
    <property type="match status" value="1"/>
</dbReference>
<dbReference type="InterPro" id="IPR010730">
    <property type="entry name" value="HET"/>
</dbReference>
<comment type="caution">
    <text evidence="2">The sequence shown here is derived from an EMBL/GenBank/DDBJ whole genome shotgun (WGS) entry which is preliminary data.</text>
</comment>
<dbReference type="PANTHER" id="PTHR24148:SF82">
    <property type="entry name" value="HETEROKARYON INCOMPATIBILITY DOMAIN-CONTAINING PROTEIN"/>
    <property type="match status" value="1"/>
</dbReference>
<feature type="domain" description="Heterokaryon incompatibility" evidence="1">
    <location>
        <begin position="39"/>
        <end position="186"/>
    </location>
</feature>
<sequence>MLSGDQIRIMELLPSGDEGPAAPLRCHVHIVSLSSNPDYEAVSYVWGIPDGKTSIEVSGCSFGISSNLDALLRRLRYTNRKRQIWADQICIDQSNLSEKTTQVKMMGDIYSKCRQCLIWMGEIPESVPQSGVEDAIHLLEFMATPDDVNVPEFLSTRDKFIKVFKVLYLIHPHGNTWWSRIWTVQEVILPERKTILWGPKVLSWELLSQAMHTWTTQYMPSLMGILLDEDFQEMNALSANIVWINYGRNSDLPSILVTKWRNRKATDMRDKVFGLLGLVPDNVDLEYTGLRTCESSVAEVFSSLTLDAILSTDSLQPLVLNPRLEDDIATEGISRWAMDLKRFPKRDADTFYRDWAHDHYNACNGRALDRSFLRNTVEAHAGSTRVLGVSGVMVDTVQIISPQRSTAPESDARISENLRAWYKLAASSQPGGVSAATRPEFDEQFCRLVVADILEPRDEDDPESQSRMPNAEDLENAWRFVKEGIQSPGELWIKESHMPSQLCNQVFFITASGMMGMGPWDTLPGDEVWVFDGGNYPFTIRPRHERDSKAEFDFVGCCYIQGIMFGEWFQKQEELSTQRIYIY</sequence>
<dbReference type="Pfam" id="PF26639">
    <property type="entry name" value="Het-6_barrel"/>
    <property type="match status" value="1"/>
</dbReference>
<dbReference type="Pfam" id="PF06985">
    <property type="entry name" value="HET"/>
    <property type="match status" value="1"/>
</dbReference>
<dbReference type="Proteomes" id="UP000092177">
    <property type="component" value="Unassembled WGS sequence"/>
</dbReference>
<dbReference type="InterPro" id="IPR052895">
    <property type="entry name" value="HetReg/Transcr_Mod"/>
</dbReference>
<reference evidence="3" key="1">
    <citation type="journal article" date="2017" name="BMC Genomics">
        <title>Gapless genome assembly of Colletotrichum higginsianum reveals chromosome structure and association of transposable elements with secondary metabolite gene clusters.</title>
        <authorList>
            <person name="Dallery J.-F."/>
            <person name="Lapalu N."/>
            <person name="Zampounis A."/>
            <person name="Pigne S."/>
            <person name="Luyten I."/>
            <person name="Amselem J."/>
            <person name="Wittenberg A.H.J."/>
            <person name="Zhou S."/>
            <person name="de Queiroz M.V."/>
            <person name="Robin G.P."/>
            <person name="Auger A."/>
            <person name="Hainaut M."/>
            <person name="Henrissat B."/>
            <person name="Kim K.-T."/>
            <person name="Lee Y.-H."/>
            <person name="Lespinet O."/>
            <person name="Schwartz D.C."/>
            <person name="Thon M.R."/>
            <person name="O'Connell R.J."/>
        </authorList>
    </citation>
    <scope>NUCLEOTIDE SEQUENCE [LARGE SCALE GENOMIC DNA]</scope>
    <source>
        <strain evidence="3">IMI 349063</strain>
    </source>
</reference>
<evidence type="ECO:0000259" key="1">
    <source>
        <dbReference type="Pfam" id="PF06985"/>
    </source>
</evidence>
<accession>A0A1B7Y470</accession>
<evidence type="ECO:0000313" key="3">
    <source>
        <dbReference type="Proteomes" id="UP000092177"/>
    </source>
</evidence>
<keyword evidence="3" id="KW-1185">Reference proteome</keyword>
<gene>
    <name evidence="2" type="ORF">CH63R_10967</name>
</gene>
<dbReference type="VEuPathDB" id="FungiDB:CH63R_10967"/>
<organism evidence="2 3">
    <name type="scientific">Colletotrichum higginsianum (strain IMI 349063)</name>
    <name type="common">Crucifer anthracnose fungus</name>
    <dbReference type="NCBI Taxonomy" id="759273"/>
    <lineage>
        <taxon>Eukaryota</taxon>
        <taxon>Fungi</taxon>
        <taxon>Dikarya</taxon>
        <taxon>Ascomycota</taxon>
        <taxon>Pezizomycotina</taxon>
        <taxon>Sordariomycetes</taxon>
        <taxon>Hypocreomycetidae</taxon>
        <taxon>Glomerellales</taxon>
        <taxon>Glomerellaceae</taxon>
        <taxon>Colletotrichum</taxon>
        <taxon>Colletotrichum destructivum species complex</taxon>
    </lineage>
</organism>
<evidence type="ECO:0000313" key="2">
    <source>
        <dbReference type="EMBL" id="OBR06847.1"/>
    </source>
</evidence>
<dbReference type="EMBL" id="LTAN01000007">
    <property type="protein sequence ID" value="OBR06847.1"/>
    <property type="molecule type" value="Genomic_DNA"/>
</dbReference>
<dbReference type="GeneID" id="28870048"/>
<dbReference type="AlphaFoldDB" id="A0A1B7Y470"/>
<dbReference type="RefSeq" id="XP_018155365.1">
    <property type="nucleotide sequence ID" value="XM_018305941.1"/>
</dbReference>
<name>A0A1B7Y470_COLHI</name>